<proteinExistence type="predicted"/>
<dbReference type="Gene3D" id="3.40.50.1010">
    <property type="entry name" value="5'-nuclease"/>
    <property type="match status" value="1"/>
</dbReference>
<comment type="caution">
    <text evidence="2">The sequence shown here is derived from an EMBL/GenBank/DDBJ whole genome shotgun (WGS) entry which is preliminary data.</text>
</comment>
<dbReference type="GeneID" id="68572470"/>
<dbReference type="PANTHER" id="PTHR42188">
    <property type="entry name" value="23S RRNA-SPECIFIC ENDONUCLEASE VAPC20"/>
    <property type="match status" value="1"/>
</dbReference>
<dbReference type="InterPro" id="IPR039018">
    <property type="entry name" value="VapC20-like"/>
</dbReference>
<dbReference type="Proteomes" id="UP001500194">
    <property type="component" value="Unassembled WGS sequence"/>
</dbReference>
<dbReference type="AlphaFoldDB" id="A0AAV3SYS1"/>
<dbReference type="RefSeq" id="WP_227261869.1">
    <property type="nucleotide sequence ID" value="NZ_BAAADU010000002.1"/>
</dbReference>
<reference evidence="2 3" key="1">
    <citation type="journal article" date="2019" name="Int. J. Syst. Evol. Microbiol.">
        <title>The Global Catalogue of Microorganisms (GCM) 10K type strain sequencing project: providing services to taxonomists for standard genome sequencing and annotation.</title>
        <authorList>
            <consortium name="The Broad Institute Genomics Platform"/>
            <consortium name="The Broad Institute Genome Sequencing Center for Infectious Disease"/>
            <person name="Wu L."/>
            <person name="Ma J."/>
        </authorList>
    </citation>
    <scope>NUCLEOTIDE SEQUENCE [LARGE SCALE GENOMIC DNA]</scope>
    <source>
        <strain evidence="2 3">JCM 16327</strain>
    </source>
</reference>
<evidence type="ECO:0000313" key="3">
    <source>
        <dbReference type="Proteomes" id="UP001500194"/>
    </source>
</evidence>
<dbReference type="EMBL" id="BAAADU010000002">
    <property type="protein sequence ID" value="GAA0645223.1"/>
    <property type="molecule type" value="Genomic_DNA"/>
</dbReference>
<dbReference type="InterPro" id="IPR029060">
    <property type="entry name" value="PIN-like_dom_sf"/>
</dbReference>
<dbReference type="PANTHER" id="PTHR42188:SF1">
    <property type="entry name" value="23S RRNA-SPECIFIC ENDONUCLEASE VAPC20"/>
    <property type="match status" value="1"/>
</dbReference>
<dbReference type="GO" id="GO:0016075">
    <property type="term" value="P:rRNA catabolic process"/>
    <property type="evidence" value="ECO:0007669"/>
    <property type="project" value="TreeGrafter"/>
</dbReference>
<dbReference type="Pfam" id="PF01850">
    <property type="entry name" value="PIN"/>
    <property type="match status" value="1"/>
</dbReference>
<evidence type="ECO:0000313" key="2">
    <source>
        <dbReference type="EMBL" id="GAA0645223.1"/>
    </source>
</evidence>
<organism evidence="2 3">
    <name type="scientific">Salarchaeum japonicum</name>
    <dbReference type="NCBI Taxonomy" id="555573"/>
    <lineage>
        <taxon>Archaea</taxon>
        <taxon>Methanobacteriati</taxon>
        <taxon>Methanobacteriota</taxon>
        <taxon>Stenosarchaea group</taxon>
        <taxon>Halobacteria</taxon>
        <taxon>Halobacteriales</taxon>
        <taxon>Halobacteriaceae</taxon>
    </lineage>
</organism>
<protein>
    <recommendedName>
        <fullName evidence="1">PIN domain-containing protein</fullName>
    </recommendedName>
</protein>
<evidence type="ECO:0000259" key="1">
    <source>
        <dbReference type="Pfam" id="PF01850"/>
    </source>
</evidence>
<dbReference type="GO" id="GO:0004521">
    <property type="term" value="F:RNA endonuclease activity"/>
    <property type="evidence" value="ECO:0007669"/>
    <property type="project" value="InterPro"/>
</dbReference>
<name>A0AAV3SYS1_9EURY</name>
<dbReference type="InterPro" id="IPR002716">
    <property type="entry name" value="PIN_dom"/>
</dbReference>
<accession>A0AAV3SYS1</accession>
<feature type="domain" description="PIN" evidence="1">
    <location>
        <begin position="5"/>
        <end position="129"/>
    </location>
</feature>
<dbReference type="SUPFAM" id="SSF88723">
    <property type="entry name" value="PIN domain-like"/>
    <property type="match status" value="1"/>
</dbReference>
<keyword evidence="3" id="KW-1185">Reference proteome</keyword>
<sequence length="142" mass="16109">MVRAVVDANVLFADRSRRDAFHDRASESMDAVDQGDLPLVHVLSQNLMEALASIQKNTTWGRAVETFQYLEDSKNIELVHPTESDQADGQVIFIRERNLELADAVTAAYMNRVGIEYVYSFDDDFDRFDTITRLSTADNPYA</sequence>
<gene>
    <name evidence="2" type="ORF">GCM10009019_04160</name>
</gene>